<evidence type="ECO:0000313" key="4">
    <source>
        <dbReference type="Proteomes" id="UP001174936"/>
    </source>
</evidence>
<comment type="caution">
    <text evidence="3">The sequence shown here is derived from an EMBL/GenBank/DDBJ whole genome shotgun (WGS) entry which is preliminary data.</text>
</comment>
<name>A0AA39Y9K9_9PEZI</name>
<feature type="compositionally biased region" description="Gly residues" evidence="1">
    <location>
        <begin position="50"/>
        <end position="67"/>
    </location>
</feature>
<organism evidence="3 4">
    <name type="scientific">Cercophora newfieldiana</name>
    <dbReference type="NCBI Taxonomy" id="92897"/>
    <lineage>
        <taxon>Eukaryota</taxon>
        <taxon>Fungi</taxon>
        <taxon>Dikarya</taxon>
        <taxon>Ascomycota</taxon>
        <taxon>Pezizomycotina</taxon>
        <taxon>Sordariomycetes</taxon>
        <taxon>Sordariomycetidae</taxon>
        <taxon>Sordariales</taxon>
        <taxon>Lasiosphaeriaceae</taxon>
        <taxon>Cercophora</taxon>
    </lineage>
</organism>
<gene>
    <name evidence="3" type="ORF">B0T16DRAFT_407930</name>
</gene>
<accession>A0AA39Y9K9</accession>
<reference evidence="3" key="1">
    <citation type="submission" date="2023-06" db="EMBL/GenBank/DDBJ databases">
        <title>Genome-scale phylogeny and comparative genomics of the fungal order Sordariales.</title>
        <authorList>
            <consortium name="Lawrence Berkeley National Laboratory"/>
            <person name="Hensen N."/>
            <person name="Bonometti L."/>
            <person name="Westerberg I."/>
            <person name="Brannstrom I.O."/>
            <person name="Guillou S."/>
            <person name="Cros-Aarteil S."/>
            <person name="Calhoun S."/>
            <person name="Haridas S."/>
            <person name="Kuo A."/>
            <person name="Mondo S."/>
            <person name="Pangilinan J."/>
            <person name="Riley R."/>
            <person name="Labutti K."/>
            <person name="Andreopoulos B."/>
            <person name="Lipzen A."/>
            <person name="Chen C."/>
            <person name="Yanf M."/>
            <person name="Daum C."/>
            <person name="Ng V."/>
            <person name="Clum A."/>
            <person name="Steindorff A."/>
            <person name="Ohm R."/>
            <person name="Martin F."/>
            <person name="Silar P."/>
            <person name="Natvig D."/>
            <person name="Lalanne C."/>
            <person name="Gautier V."/>
            <person name="Ament-Velasquez S.L."/>
            <person name="Kruys A."/>
            <person name="Hutchinson M.I."/>
            <person name="Powell A.J."/>
            <person name="Barry K."/>
            <person name="Miller A.N."/>
            <person name="Grigoriev I.V."/>
            <person name="Debuchy R."/>
            <person name="Gladieux P."/>
            <person name="Thoren M.H."/>
            <person name="Johannesson H."/>
        </authorList>
    </citation>
    <scope>NUCLEOTIDE SEQUENCE</scope>
    <source>
        <strain evidence="3">SMH2532-1</strain>
    </source>
</reference>
<feature type="signal peptide" evidence="2">
    <location>
        <begin position="1"/>
        <end position="24"/>
    </location>
</feature>
<protein>
    <submittedName>
        <fullName evidence="3">Uncharacterized protein</fullName>
    </submittedName>
</protein>
<evidence type="ECO:0000313" key="3">
    <source>
        <dbReference type="EMBL" id="KAK0648249.1"/>
    </source>
</evidence>
<dbReference type="EMBL" id="JAULSV010000003">
    <property type="protein sequence ID" value="KAK0648249.1"/>
    <property type="molecule type" value="Genomic_DNA"/>
</dbReference>
<feature type="compositionally biased region" description="Polar residues" evidence="1">
    <location>
        <begin position="80"/>
        <end position="93"/>
    </location>
</feature>
<sequence length="317" mass="33706">MKATSFSLLAFAITLLANSPTIFGRTVSVRPRSELGLVGDGKPLEIAKRAGGGGGGRGDNPGSGSGSGSNPSGGTERSRTQATTPGEANNELTSWGMTNLWADEGDDRPPPTLFQELSMQLEDLPAQDRDVAAILEEATQGEWAWSNVAPDADHRVEYGDGSTILTGGINLEQGIHFTSDVYTTETQDGGPRALPTSKRTLILNRWVSAGGSPKDLRLLVDGMIKNPDVQKAIAAVFAAKGTPIAVGMPPDSTQVAVIRPSDPEWSKWTDNNPFAIGYDKMANEYPQMASTPAWAVLVVNEFGEYSTVVYMEPITPL</sequence>
<dbReference type="Proteomes" id="UP001174936">
    <property type="component" value="Unassembled WGS sequence"/>
</dbReference>
<keyword evidence="4" id="KW-1185">Reference proteome</keyword>
<feature type="region of interest" description="Disordered" evidence="1">
    <location>
        <begin position="35"/>
        <end position="93"/>
    </location>
</feature>
<feature type="chain" id="PRO_5041207968" evidence="2">
    <location>
        <begin position="25"/>
        <end position="317"/>
    </location>
</feature>
<dbReference type="AlphaFoldDB" id="A0AA39Y9K9"/>
<proteinExistence type="predicted"/>
<keyword evidence="2" id="KW-0732">Signal</keyword>
<evidence type="ECO:0000256" key="2">
    <source>
        <dbReference type="SAM" id="SignalP"/>
    </source>
</evidence>
<evidence type="ECO:0000256" key="1">
    <source>
        <dbReference type="SAM" id="MobiDB-lite"/>
    </source>
</evidence>